<accession>A0ABP5ETM8</accession>
<protein>
    <submittedName>
        <fullName evidence="5">FAD-dependent monooxygenase</fullName>
    </submittedName>
</protein>
<dbReference type="SUPFAM" id="SSF51905">
    <property type="entry name" value="FAD/NAD(P)-binding domain"/>
    <property type="match status" value="1"/>
</dbReference>
<organism evidence="5 6">
    <name type="scientific">Nocardiopsis rhodophaea</name>
    <dbReference type="NCBI Taxonomy" id="280238"/>
    <lineage>
        <taxon>Bacteria</taxon>
        <taxon>Bacillati</taxon>
        <taxon>Actinomycetota</taxon>
        <taxon>Actinomycetes</taxon>
        <taxon>Streptosporangiales</taxon>
        <taxon>Nocardiopsidaceae</taxon>
        <taxon>Nocardiopsis</taxon>
    </lineage>
</organism>
<keyword evidence="6" id="KW-1185">Reference proteome</keyword>
<dbReference type="PANTHER" id="PTHR43004">
    <property type="entry name" value="TRK SYSTEM POTASSIUM UPTAKE PROTEIN"/>
    <property type="match status" value="1"/>
</dbReference>
<dbReference type="InterPro" id="IPR002938">
    <property type="entry name" value="FAD-bd"/>
</dbReference>
<dbReference type="InterPro" id="IPR050641">
    <property type="entry name" value="RIFMO-like"/>
</dbReference>
<dbReference type="InterPro" id="IPR036188">
    <property type="entry name" value="FAD/NAD-bd_sf"/>
</dbReference>
<feature type="region of interest" description="Disordered" evidence="3">
    <location>
        <begin position="584"/>
        <end position="626"/>
    </location>
</feature>
<dbReference type="Proteomes" id="UP001501585">
    <property type="component" value="Unassembled WGS sequence"/>
</dbReference>
<reference evidence="6" key="1">
    <citation type="journal article" date="2019" name="Int. J. Syst. Evol. Microbiol.">
        <title>The Global Catalogue of Microorganisms (GCM) 10K type strain sequencing project: providing services to taxonomists for standard genome sequencing and annotation.</title>
        <authorList>
            <consortium name="The Broad Institute Genomics Platform"/>
            <consortium name="The Broad Institute Genome Sequencing Center for Infectious Disease"/>
            <person name="Wu L."/>
            <person name="Ma J."/>
        </authorList>
    </citation>
    <scope>NUCLEOTIDE SEQUENCE [LARGE SCALE GENOMIC DNA]</scope>
    <source>
        <strain evidence="6">JCM 15313</strain>
    </source>
</reference>
<evidence type="ECO:0000259" key="4">
    <source>
        <dbReference type="Pfam" id="PF01494"/>
    </source>
</evidence>
<feature type="compositionally biased region" description="Basic and acidic residues" evidence="3">
    <location>
        <begin position="584"/>
        <end position="597"/>
    </location>
</feature>
<keyword evidence="5" id="KW-0503">Monooxygenase</keyword>
<keyword evidence="2" id="KW-0274">FAD</keyword>
<sequence length="626" mass="67610">MAAVETDVLIVGSGPAGASAALALSTYGIDNILVTRDGRLADTPRAHITNQRTMEVLRDLGVEQDVVAKATPQHLMGNTVFCTSLAGEELGRVRSWGNAPLVQAEHELASPTRMCDMPQHLLEPILVNAAIERGTRLRFHTAYTSFEQDDHGVTATVDDRLRGDTYQIRAKYLIGADGGRSRVAEHAGLPMRGHMGVAGSINIVFRADLSKYVAHRPATLYWVLAPGATVGGIGAGLVRCVRPWNEWLIVWGYDVASGPPDLTEDYALSVVRKLVGDDEIPVTVTSTSAWTVNEMYAERYSNRRVLCAGDATHRHPPSNGLGSNTSIQDSYNLAWKLKLVLDGTAAPSLLDSYDAERAPIGKQVVERANKSIVETAPIFEALDGLAPQTPEQLHRNIAARKSDTPEAADQRARLREAIARKVYEFNAHGVDLNHRYTSSAVIPDGTAEPGYDRDPELHYQPTTRPGAKLPHAWLTAGTRNLSTLDLGGQGRFTLITGIGGQCWADAARLAGKEFGLDIATAVIGPGQEYEDPYGDWARLREIAESGALLVRPDNHVAFRSFDNAEDAAGILARALGRLLGWERPEAPRVRSGSESRHGRGRPLGQPSGAAPFAPPGTTEGPTRPLD</sequence>
<feature type="domain" description="FAD-binding" evidence="4">
    <location>
        <begin position="5"/>
        <end position="368"/>
    </location>
</feature>
<evidence type="ECO:0000256" key="3">
    <source>
        <dbReference type="SAM" id="MobiDB-lite"/>
    </source>
</evidence>
<evidence type="ECO:0000313" key="6">
    <source>
        <dbReference type="Proteomes" id="UP001501585"/>
    </source>
</evidence>
<keyword evidence="1" id="KW-0285">Flavoprotein</keyword>
<evidence type="ECO:0000256" key="2">
    <source>
        <dbReference type="ARBA" id="ARBA00022827"/>
    </source>
</evidence>
<dbReference type="Gene3D" id="3.40.30.120">
    <property type="match status" value="1"/>
</dbReference>
<dbReference type="GO" id="GO:0004497">
    <property type="term" value="F:monooxygenase activity"/>
    <property type="evidence" value="ECO:0007669"/>
    <property type="project" value="UniProtKB-KW"/>
</dbReference>
<evidence type="ECO:0000313" key="5">
    <source>
        <dbReference type="EMBL" id="GAA2007549.1"/>
    </source>
</evidence>
<dbReference type="PRINTS" id="PR00420">
    <property type="entry name" value="RNGMNOXGNASE"/>
</dbReference>
<name>A0ABP5ETM8_9ACTN</name>
<dbReference type="Gene3D" id="3.30.9.10">
    <property type="entry name" value="D-Amino Acid Oxidase, subunit A, domain 2"/>
    <property type="match status" value="1"/>
</dbReference>
<dbReference type="EMBL" id="BAAAPC010000017">
    <property type="protein sequence ID" value="GAA2007549.1"/>
    <property type="molecule type" value="Genomic_DNA"/>
</dbReference>
<dbReference type="Gene3D" id="3.50.50.60">
    <property type="entry name" value="FAD/NAD(P)-binding domain"/>
    <property type="match status" value="1"/>
</dbReference>
<evidence type="ECO:0000256" key="1">
    <source>
        <dbReference type="ARBA" id="ARBA00022630"/>
    </source>
</evidence>
<dbReference type="Pfam" id="PF01494">
    <property type="entry name" value="FAD_binding_3"/>
    <property type="match status" value="1"/>
</dbReference>
<gene>
    <name evidence="5" type="ORF">GCM10009799_38910</name>
</gene>
<dbReference type="PANTHER" id="PTHR43004:SF8">
    <property type="entry name" value="FAD-BINDING DOMAIN-CONTAINING PROTEIN-RELATED"/>
    <property type="match status" value="1"/>
</dbReference>
<proteinExistence type="predicted"/>
<comment type="caution">
    <text evidence="5">The sequence shown here is derived from an EMBL/GenBank/DDBJ whole genome shotgun (WGS) entry which is preliminary data.</text>
</comment>
<keyword evidence="5" id="KW-0560">Oxidoreductase</keyword>
<dbReference type="RefSeq" id="WP_344164289.1">
    <property type="nucleotide sequence ID" value="NZ_BAAAPC010000017.1"/>
</dbReference>
<dbReference type="Pfam" id="PF21274">
    <property type="entry name" value="Rng_hyd_C"/>
    <property type="match status" value="1"/>
</dbReference>